<dbReference type="InterPro" id="IPR015421">
    <property type="entry name" value="PyrdxlP-dep_Trfase_major"/>
</dbReference>
<dbReference type="EMBL" id="JBHUNF010000001">
    <property type="protein sequence ID" value="MFD2674030.1"/>
    <property type="molecule type" value="Genomic_DNA"/>
</dbReference>
<dbReference type="Gene3D" id="3.40.640.10">
    <property type="entry name" value="Type I PLP-dependent aspartate aminotransferase-like (Major domain)"/>
    <property type="match status" value="1"/>
</dbReference>
<accession>A0ABW5RGX9</accession>
<dbReference type="InterPro" id="IPR015422">
    <property type="entry name" value="PyrdxlP-dep_Trfase_small"/>
</dbReference>
<evidence type="ECO:0000313" key="5">
    <source>
        <dbReference type="Proteomes" id="UP001597453"/>
    </source>
</evidence>
<proteinExistence type="inferred from homology"/>
<dbReference type="InterPro" id="IPR015424">
    <property type="entry name" value="PyrdxlP-dep_Trfase"/>
</dbReference>
<evidence type="ECO:0000256" key="2">
    <source>
        <dbReference type="ARBA" id="ARBA00022898"/>
    </source>
</evidence>
<dbReference type="Gene3D" id="3.90.1150.10">
    <property type="entry name" value="Aspartate Aminotransferase, domain 1"/>
    <property type="match status" value="1"/>
</dbReference>
<evidence type="ECO:0000313" key="4">
    <source>
        <dbReference type="EMBL" id="MFD2674030.1"/>
    </source>
</evidence>
<dbReference type="Pfam" id="PF01053">
    <property type="entry name" value="Cys_Met_Meta_PP"/>
    <property type="match status" value="1"/>
</dbReference>
<comment type="cofactor">
    <cofactor evidence="1 3">
        <name>pyridoxal 5'-phosphate</name>
        <dbReference type="ChEBI" id="CHEBI:597326"/>
    </cofactor>
</comment>
<dbReference type="Proteomes" id="UP001597453">
    <property type="component" value="Unassembled WGS sequence"/>
</dbReference>
<reference evidence="5" key="1">
    <citation type="journal article" date="2019" name="Int. J. Syst. Evol. Microbiol.">
        <title>The Global Catalogue of Microorganisms (GCM) 10K type strain sequencing project: providing services to taxonomists for standard genome sequencing and annotation.</title>
        <authorList>
            <consortium name="The Broad Institute Genomics Platform"/>
            <consortium name="The Broad Institute Genome Sequencing Center for Infectious Disease"/>
            <person name="Wu L."/>
            <person name="Ma J."/>
        </authorList>
    </citation>
    <scope>NUCLEOTIDE SEQUENCE [LARGE SCALE GENOMIC DNA]</scope>
    <source>
        <strain evidence="5">TISTR 1511</strain>
    </source>
</reference>
<dbReference type="PIRSF" id="PIRSF001434">
    <property type="entry name" value="CGS"/>
    <property type="match status" value="1"/>
</dbReference>
<dbReference type="PANTHER" id="PTHR11808:SF75">
    <property type="entry name" value="CYSTATHIONINE GAMMA-SYNTHASE"/>
    <property type="match status" value="1"/>
</dbReference>
<dbReference type="RefSeq" id="WP_110477012.1">
    <property type="nucleotide sequence ID" value="NZ_JBHUNF010000001.1"/>
</dbReference>
<dbReference type="CDD" id="cd00614">
    <property type="entry name" value="CGS_like"/>
    <property type="match status" value="1"/>
</dbReference>
<gene>
    <name evidence="4" type="primary">metB</name>
    <name evidence="4" type="ORF">ACFSUQ_01750</name>
</gene>
<sequence length="391" mass="41835">MSSPISVTPAIRAGLDSDQQFGSVVPPLYLSTNFTFRELGSPREFDYTRSGNPTRACLADAIAHLEGGAGATITATGMGAITLVLLAQLQPGDRVAYPHDCYGGSWRLFEELRARHHFEFFPVDFTAPNVHEELGHIRPKLVWIESPSNPLLRITDIRTVSATAKRLGATVVVDNTFLTPLGQLPLALGADVVVHSVTKYLNGHSDVVQGAVIAKTVRLAEQLDYWANVLGLTASPIDSHLVLRGLRTLELRFARHQANAQQLVDAIASHPAIAKMHFPGLSTHPEHSLAQSQQHGFGAVFSIELRGGEAAVQAFTQGLQLFSLAESLGGTESLVAHPATMTHASMTPEAQATAGITPGLLRFSVGIDPVHELIADVRNGLARADEVVAAV</sequence>
<dbReference type="EC" id="2.5.1.48" evidence="4"/>
<evidence type="ECO:0000256" key="3">
    <source>
        <dbReference type="RuleBase" id="RU362118"/>
    </source>
</evidence>
<dbReference type="SUPFAM" id="SSF53383">
    <property type="entry name" value="PLP-dependent transferases"/>
    <property type="match status" value="1"/>
</dbReference>
<dbReference type="InterPro" id="IPR000277">
    <property type="entry name" value="Cys/Met-Metab_PyrdxlP-dep_enz"/>
</dbReference>
<dbReference type="PANTHER" id="PTHR11808">
    <property type="entry name" value="TRANS-SULFURATION ENZYME FAMILY MEMBER"/>
    <property type="match status" value="1"/>
</dbReference>
<organism evidence="4 5">
    <name type="scientific">Gulosibacter bifidus</name>
    <dbReference type="NCBI Taxonomy" id="272239"/>
    <lineage>
        <taxon>Bacteria</taxon>
        <taxon>Bacillati</taxon>
        <taxon>Actinomycetota</taxon>
        <taxon>Actinomycetes</taxon>
        <taxon>Micrococcales</taxon>
        <taxon>Microbacteriaceae</taxon>
        <taxon>Gulosibacter</taxon>
    </lineage>
</organism>
<dbReference type="InterPro" id="IPR011821">
    <property type="entry name" value="O_succ_thio_ly"/>
</dbReference>
<comment type="caution">
    <text evidence="4">The sequence shown here is derived from an EMBL/GenBank/DDBJ whole genome shotgun (WGS) entry which is preliminary data.</text>
</comment>
<name>A0ABW5RGX9_9MICO</name>
<keyword evidence="5" id="KW-1185">Reference proteome</keyword>
<protein>
    <submittedName>
        <fullName evidence="4">Cystathionine gamma-synthase</fullName>
        <ecNumber evidence="4">2.5.1.48</ecNumber>
    </submittedName>
</protein>
<comment type="similarity">
    <text evidence="3">Belongs to the trans-sulfuration enzymes family.</text>
</comment>
<evidence type="ECO:0000256" key="1">
    <source>
        <dbReference type="ARBA" id="ARBA00001933"/>
    </source>
</evidence>
<dbReference type="GO" id="GO:0003962">
    <property type="term" value="F:cystathionine gamma-synthase activity"/>
    <property type="evidence" value="ECO:0007669"/>
    <property type="project" value="UniProtKB-EC"/>
</dbReference>
<dbReference type="NCBIfam" id="TIGR02080">
    <property type="entry name" value="O_succ_thio_ly"/>
    <property type="match status" value="1"/>
</dbReference>
<keyword evidence="4" id="KW-0808">Transferase</keyword>
<keyword evidence="2 3" id="KW-0663">Pyridoxal phosphate</keyword>